<organism evidence="2 3">
    <name type="scientific">Venturia inaequalis</name>
    <name type="common">Apple scab fungus</name>
    <dbReference type="NCBI Taxonomy" id="5025"/>
    <lineage>
        <taxon>Eukaryota</taxon>
        <taxon>Fungi</taxon>
        <taxon>Dikarya</taxon>
        <taxon>Ascomycota</taxon>
        <taxon>Pezizomycotina</taxon>
        <taxon>Dothideomycetes</taxon>
        <taxon>Pleosporomycetidae</taxon>
        <taxon>Venturiales</taxon>
        <taxon>Venturiaceae</taxon>
        <taxon>Venturia</taxon>
    </lineage>
</organism>
<reference evidence="2 3" key="1">
    <citation type="submission" date="2018-12" db="EMBL/GenBank/DDBJ databases">
        <title>Venturia inaequalis Genome Resource.</title>
        <authorList>
            <person name="Lichtner F.J."/>
        </authorList>
    </citation>
    <scope>NUCLEOTIDE SEQUENCE [LARGE SCALE GENOMIC DNA]</scope>
    <source>
        <strain evidence="2 3">120213</strain>
    </source>
</reference>
<feature type="compositionally biased region" description="Basic and acidic residues" evidence="1">
    <location>
        <begin position="70"/>
        <end position="88"/>
    </location>
</feature>
<comment type="caution">
    <text evidence="2">The sequence shown here is derived from an EMBL/GenBank/DDBJ whole genome shotgun (WGS) entry which is preliminary data.</text>
</comment>
<gene>
    <name evidence="2" type="ORF">EG328_003949</name>
</gene>
<evidence type="ECO:0000313" key="3">
    <source>
        <dbReference type="Proteomes" id="UP000447873"/>
    </source>
</evidence>
<protein>
    <submittedName>
        <fullName evidence="2">Uncharacterized protein</fullName>
    </submittedName>
</protein>
<feature type="compositionally biased region" description="Gly residues" evidence="1">
    <location>
        <begin position="174"/>
        <end position="189"/>
    </location>
</feature>
<sequence>MVNLMLDHGYGTLLENISLFHSKNRRLDAADTDELCGSSPIIPWGYIKTFSIPSVYSLQVQSTKTRKGREHIDRPIRVRDPRAGHRQQDLPTDEGNGQEFGERGRQDGHFEEQGQGNRGFEENWGGEGHRRDFIGEQPDREPPMAFGRNDGGEEGEGDIADIDMADVLARDGGQARGGDVGGTLGARRN</sequence>
<proteinExistence type="predicted"/>
<dbReference type="Proteomes" id="UP000447873">
    <property type="component" value="Unassembled WGS sequence"/>
</dbReference>
<dbReference type="AlphaFoldDB" id="A0A8H3YZ58"/>
<feature type="compositionally biased region" description="Basic and acidic residues" evidence="1">
    <location>
        <begin position="100"/>
        <end position="112"/>
    </location>
</feature>
<accession>A0A8H3YZ58</accession>
<name>A0A8H3YZ58_VENIN</name>
<feature type="compositionally biased region" description="Basic and acidic residues" evidence="1">
    <location>
        <begin position="127"/>
        <end position="142"/>
    </location>
</feature>
<dbReference type="EMBL" id="WNWS01000223">
    <property type="protein sequence ID" value="KAE9974231.1"/>
    <property type="molecule type" value="Genomic_DNA"/>
</dbReference>
<evidence type="ECO:0000313" key="2">
    <source>
        <dbReference type="EMBL" id="KAE9974231.1"/>
    </source>
</evidence>
<evidence type="ECO:0000256" key="1">
    <source>
        <dbReference type="SAM" id="MobiDB-lite"/>
    </source>
</evidence>
<feature type="region of interest" description="Disordered" evidence="1">
    <location>
        <begin position="66"/>
        <end position="189"/>
    </location>
</feature>
<feature type="compositionally biased region" description="Acidic residues" evidence="1">
    <location>
        <begin position="152"/>
        <end position="164"/>
    </location>
</feature>